<protein>
    <submittedName>
        <fullName evidence="5">Methyltransferase-like protein 23 isoform X2</fullName>
    </submittedName>
</protein>
<reference evidence="5 6" key="1">
    <citation type="journal article" date="2020" name="Nat. Commun.">
        <title>Genome of Tripterygium wilfordii and identification of cytochrome P450 involved in triptolide biosynthesis.</title>
        <authorList>
            <person name="Tu L."/>
            <person name="Su P."/>
            <person name="Zhang Z."/>
            <person name="Gao L."/>
            <person name="Wang J."/>
            <person name="Hu T."/>
            <person name="Zhou J."/>
            <person name="Zhang Y."/>
            <person name="Zhao Y."/>
            <person name="Liu Y."/>
            <person name="Song Y."/>
            <person name="Tong Y."/>
            <person name="Lu Y."/>
            <person name="Yang J."/>
            <person name="Xu C."/>
            <person name="Jia M."/>
            <person name="Peters R.J."/>
            <person name="Huang L."/>
            <person name="Gao W."/>
        </authorList>
    </citation>
    <scope>NUCLEOTIDE SEQUENCE [LARGE SCALE GENOMIC DNA]</scope>
    <source>
        <strain evidence="6">cv. XIE 37</strain>
        <tissue evidence="5">Leaf</tissue>
    </source>
</reference>
<dbReference type="GO" id="GO:0005737">
    <property type="term" value="C:cytoplasm"/>
    <property type="evidence" value="ECO:0007669"/>
    <property type="project" value="TreeGrafter"/>
</dbReference>
<dbReference type="EMBL" id="JAAARO010000014">
    <property type="protein sequence ID" value="KAF5735920.1"/>
    <property type="molecule type" value="Genomic_DNA"/>
</dbReference>
<comment type="caution">
    <text evidence="5">The sequence shown here is derived from an EMBL/GenBank/DDBJ whole genome shotgun (WGS) entry which is preliminary data.</text>
</comment>
<keyword evidence="2 5" id="KW-0808">Transferase</keyword>
<dbReference type="GO" id="GO:0032259">
    <property type="term" value="P:methylation"/>
    <property type="evidence" value="ECO:0007669"/>
    <property type="project" value="UniProtKB-KW"/>
</dbReference>
<dbReference type="GO" id="GO:0005634">
    <property type="term" value="C:nucleus"/>
    <property type="evidence" value="ECO:0007669"/>
    <property type="project" value="TreeGrafter"/>
</dbReference>
<dbReference type="Pfam" id="PF10294">
    <property type="entry name" value="Methyltransf_16"/>
    <property type="match status" value="1"/>
</dbReference>
<accession>A0A7J7CPA9</accession>
<dbReference type="GO" id="GO:0008168">
    <property type="term" value="F:methyltransferase activity"/>
    <property type="evidence" value="ECO:0007669"/>
    <property type="project" value="UniProtKB-KW"/>
</dbReference>
<proteinExistence type="inferred from homology"/>
<sequence length="83" mass="9209">MDSTDDDEEPSDQLMKTNMKEEYGLFVWPCSKILVEYVWKHRSRFSGTSVVELGAGTALPGLVAEKLGTDVTLTDASDRVEVL</sequence>
<gene>
    <name evidence="5" type="ORF">HS088_TW14G00050</name>
</gene>
<evidence type="ECO:0000256" key="4">
    <source>
        <dbReference type="ARBA" id="ARBA00043988"/>
    </source>
</evidence>
<keyword evidence="3" id="KW-0949">S-adenosyl-L-methionine</keyword>
<dbReference type="PANTHER" id="PTHR14614">
    <property type="entry name" value="HEPATOCELLULAR CARCINOMA-ASSOCIATED ANTIGEN"/>
    <property type="match status" value="1"/>
</dbReference>
<dbReference type="InterPro" id="IPR019410">
    <property type="entry name" value="Methyltransf_16"/>
</dbReference>
<evidence type="ECO:0000313" key="5">
    <source>
        <dbReference type="EMBL" id="KAF5735920.1"/>
    </source>
</evidence>
<dbReference type="InterPro" id="IPR029063">
    <property type="entry name" value="SAM-dependent_MTases_sf"/>
</dbReference>
<evidence type="ECO:0000256" key="2">
    <source>
        <dbReference type="ARBA" id="ARBA00022679"/>
    </source>
</evidence>
<dbReference type="Proteomes" id="UP000593562">
    <property type="component" value="Unassembled WGS sequence"/>
</dbReference>
<dbReference type="InParanoid" id="A0A7J7CPA9"/>
<dbReference type="SUPFAM" id="SSF53335">
    <property type="entry name" value="S-adenosyl-L-methionine-dependent methyltransferases"/>
    <property type="match status" value="1"/>
</dbReference>
<dbReference type="AlphaFoldDB" id="A0A7J7CPA9"/>
<dbReference type="Gene3D" id="3.40.50.150">
    <property type="entry name" value="Vaccinia Virus protein VP39"/>
    <property type="match status" value="1"/>
</dbReference>
<keyword evidence="6" id="KW-1185">Reference proteome</keyword>
<name>A0A7J7CPA9_TRIWF</name>
<evidence type="ECO:0000313" key="6">
    <source>
        <dbReference type="Proteomes" id="UP000593562"/>
    </source>
</evidence>
<dbReference type="PANTHER" id="PTHR14614:SF164">
    <property type="entry name" value="HISTONE-ARGININE METHYLTRANSFERASE METTL23"/>
    <property type="match status" value="1"/>
</dbReference>
<comment type="similarity">
    <text evidence="4">Belongs to the methyltransferase superfamily. METTL23 family.</text>
</comment>
<evidence type="ECO:0000256" key="1">
    <source>
        <dbReference type="ARBA" id="ARBA00022603"/>
    </source>
</evidence>
<evidence type="ECO:0000256" key="3">
    <source>
        <dbReference type="ARBA" id="ARBA00022691"/>
    </source>
</evidence>
<organism evidence="5 6">
    <name type="scientific">Tripterygium wilfordii</name>
    <name type="common">Thunder God vine</name>
    <dbReference type="NCBI Taxonomy" id="458696"/>
    <lineage>
        <taxon>Eukaryota</taxon>
        <taxon>Viridiplantae</taxon>
        <taxon>Streptophyta</taxon>
        <taxon>Embryophyta</taxon>
        <taxon>Tracheophyta</taxon>
        <taxon>Spermatophyta</taxon>
        <taxon>Magnoliopsida</taxon>
        <taxon>eudicotyledons</taxon>
        <taxon>Gunneridae</taxon>
        <taxon>Pentapetalae</taxon>
        <taxon>rosids</taxon>
        <taxon>fabids</taxon>
        <taxon>Celastrales</taxon>
        <taxon>Celastraceae</taxon>
        <taxon>Tripterygium</taxon>
    </lineage>
</organism>
<keyword evidence="1 5" id="KW-0489">Methyltransferase</keyword>